<dbReference type="CDD" id="cd00075">
    <property type="entry name" value="HATPase"/>
    <property type="match status" value="1"/>
</dbReference>
<dbReference type="CDD" id="cd00130">
    <property type="entry name" value="PAS"/>
    <property type="match status" value="1"/>
</dbReference>
<dbReference type="SMART" id="SM00086">
    <property type="entry name" value="PAC"/>
    <property type="match status" value="1"/>
</dbReference>
<dbReference type="FunFam" id="3.30.565.10:FF:000037">
    <property type="entry name" value="Hybrid sensor histidine kinase/response regulator"/>
    <property type="match status" value="1"/>
</dbReference>
<dbReference type="PANTHER" id="PTHR43547">
    <property type="entry name" value="TWO-COMPONENT HISTIDINE KINASE"/>
    <property type="match status" value="1"/>
</dbReference>
<dbReference type="eggNOG" id="COG2205">
    <property type="taxonomic scope" value="Bacteria"/>
</dbReference>
<reference evidence="13 14" key="1">
    <citation type="journal article" date="2009" name="Appl. Environ. Microbiol.">
        <title>Three genomes from the phylum Acidobacteria provide insight into the lifestyles of these microorganisms in soils.</title>
        <authorList>
            <person name="Ward N.L."/>
            <person name="Challacombe J.F."/>
            <person name="Janssen P.H."/>
            <person name="Henrissat B."/>
            <person name="Coutinho P.M."/>
            <person name="Wu M."/>
            <person name="Xie G."/>
            <person name="Haft D.H."/>
            <person name="Sait M."/>
            <person name="Badger J."/>
            <person name="Barabote R.D."/>
            <person name="Bradley B."/>
            <person name="Brettin T.S."/>
            <person name="Brinkac L.M."/>
            <person name="Bruce D."/>
            <person name="Creasy T."/>
            <person name="Daugherty S.C."/>
            <person name="Davidsen T.M."/>
            <person name="DeBoy R.T."/>
            <person name="Detter J.C."/>
            <person name="Dodson R.J."/>
            <person name="Durkin A.S."/>
            <person name="Ganapathy A."/>
            <person name="Gwinn-Giglio M."/>
            <person name="Han C.S."/>
            <person name="Khouri H."/>
            <person name="Kiss H."/>
            <person name="Kothari S.P."/>
            <person name="Madupu R."/>
            <person name="Nelson K.E."/>
            <person name="Nelson W.C."/>
            <person name="Paulsen I."/>
            <person name="Penn K."/>
            <person name="Ren Q."/>
            <person name="Rosovitz M.J."/>
            <person name="Selengut J.D."/>
            <person name="Shrivastava S."/>
            <person name="Sullivan S.A."/>
            <person name="Tapia R."/>
            <person name="Thompson L.S."/>
            <person name="Watkins K.L."/>
            <person name="Yang Q."/>
            <person name="Yu C."/>
            <person name="Zafar N."/>
            <person name="Zhou L."/>
            <person name="Kuske C.R."/>
        </authorList>
    </citation>
    <scope>NUCLEOTIDE SEQUENCE [LARGE SCALE GENOMIC DNA]</scope>
    <source>
        <strain evidence="13 14">Ellin345</strain>
    </source>
</reference>
<evidence type="ECO:0000259" key="12">
    <source>
        <dbReference type="PROSITE" id="PS50113"/>
    </source>
</evidence>
<keyword evidence="7" id="KW-0067">ATP-binding</keyword>
<dbReference type="NCBIfam" id="TIGR00229">
    <property type="entry name" value="sensory_box"/>
    <property type="match status" value="1"/>
</dbReference>
<evidence type="ECO:0000256" key="4">
    <source>
        <dbReference type="ARBA" id="ARBA00022679"/>
    </source>
</evidence>
<evidence type="ECO:0000256" key="9">
    <source>
        <dbReference type="PROSITE-ProRule" id="PRU00169"/>
    </source>
</evidence>
<organism evidence="13 14">
    <name type="scientific">Koribacter versatilis (strain Ellin345)</name>
    <dbReference type="NCBI Taxonomy" id="204669"/>
    <lineage>
        <taxon>Bacteria</taxon>
        <taxon>Pseudomonadati</taxon>
        <taxon>Acidobacteriota</taxon>
        <taxon>Terriglobia</taxon>
        <taxon>Terriglobales</taxon>
        <taxon>Candidatus Korobacteraceae</taxon>
        <taxon>Candidatus Korobacter</taxon>
    </lineage>
</organism>
<feature type="domain" description="Histidine kinase" evidence="10">
    <location>
        <begin position="918"/>
        <end position="1129"/>
    </location>
</feature>
<dbReference type="PANTHER" id="PTHR43547:SF2">
    <property type="entry name" value="HYBRID SIGNAL TRANSDUCTION HISTIDINE KINASE C"/>
    <property type="match status" value="1"/>
</dbReference>
<dbReference type="SUPFAM" id="SSF52172">
    <property type="entry name" value="CheY-like"/>
    <property type="match status" value="1"/>
</dbReference>
<dbReference type="InterPro" id="IPR000014">
    <property type="entry name" value="PAS"/>
</dbReference>
<dbReference type="OrthoDB" id="9809348at2"/>
<dbReference type="GO" id="GO:0000155">
    <property type="term" value="F:phosphorelay sensor kinase activity"/>
    <property type="evidence" value="ECO:0007669"/>
    <property type="project" value="InterPro"/>
</dbReference>
<dbReference type="InterPro" id="IPR003594">
    <property type="entry name" value="HATPase_dom"/>
</dbReference>
<sequence>MSTARDWRAQPLPSSKANEMEDAAKIFVLSGDSELAQLMRDHDWSQTPLGPVSQWPPNLRTCVNLILNSQHPMWIGWGDEATFLYNDAYIQVLSSAKHPWALGRPASEVWAEIWDICGPLAAKVFERGEATFVDEVRLFMNRGDFLEETYYSFSYSAICDDSGKVVGLFCPSAEVTARVLNARRLRTLSELSSSAFLAKTVEDAFTSASQTIAENPDDIPFSLLYIVSPETLELELKANARTPESVVERFFSHANLANADNEAAKGINEVLRLGAPRVISTDDIPDLPLGLADQRVKQAIVLPVNSRAEDRALGVLVAGINPTRQLDTEYRTFYSLVAGHVATAIANARAYDEERRRAEALAELDRAKTTFYSNVSHEFRTPLTLMLGPLEELLGKSERAIRPENHHLVEVAYRNGTRLLKLVNTLLDFSRIEAGRMNVSFQATDLVAFTAELTALFRSATDKAGLRLEIESDALPHRVYVNREMWEKIVLNLLSNAFKFTFEGGITIALRDGGDGVAVSVRDTGVGIPPNELPRVFERFHRVEGAKGRSFEGSGIGLSLVQELVKTHGGTIEVESEVGKGTTFHIHLPYGTEHLPANRVSEEAGSGSARAIAVPYVAEALSWLGPQAAEAAAAQLAEVGATLAALAGRPSLLLADDNRDMREYIERLLGSRYRIRAASNGKRALEMATEDPPDLVLTDVMMPEMDGFELLAALRANSATSTIPIIVLSARAGEEAQIEGLQHGADDYLVKPFSARELVARVENNLRLSTFRRETEQRIRESEGRFRALVSATSDVVYRMSADWSQLRQLDGRDYLANVERPPQTWLQTYIHPDDQPTVLSAIHEAIRDKKIFQLEHRMLRADGSLGWTFSRAVPMLDNKGEIVEWFGAATDITPRKNAEDALLRSEKLASVGRMAATIAHEINNPLEAITNTLFLALHAQDLPESAREYLEMADGELRRVAHITRQALGFYRESNAPRQIALNAVMDSTLDLLKNRIRTKNVTVEKQWDGDVHAEAVAGEMRQVFSNLLQNSLDAVDEGGAIKVRISTIRNGSAVRVTIADSGKGIEANFRERIFEPFFTTKGAVGTGLGLWVTRQIVEKHGGRIRVHSLTSGDQRGTSFSIVLPVQAAH</sequence>
<dbReference type="InterPro" id="IPR029016">
    <property type="entry name" value="GAF-like_dom_sf"/>
</dbReference>
<evidence type="ECO:0000259" key="11">
    <source>
        <dbReference type="PROSITE" id="PS50110"/>
    </source>
</evidence>
<keyword evidence="4 13" id="KW-0808">Transferase</keyword>
<dbReference type="InterPro" id="IPR011006">
    <property type="entry name" value="CheY-like_superfamily"/>
</dbReference>
<keyword evidence="14" id="KW-1185">Reference proteome</keyword>
<dbReference type="SMART" id="SM00448">
    <property type="entry name" value="REC"/>
    <property type="match status" value="1"/>
</dbReference>
<evidence type="ECO:0000256" key="8">
    <source>
        <dbReference type="ARBA" id="ARBA00023012"/>
    </source>
</evidence>
<evidence type="ECO:0000256" key="6">
    <source>
        <dbReference type="ARBA" id="ARBA00022777"/>
    </source>
</evidence>
<feature type="modified residue" description="4-aspartylphosphate" evidence="9">
    <location>
        <position position="699"/>
    </location>
</feature>
<dbReference type="RefSeq" id="WP_011523201.1">
    <property type="nucleotide sequence ID" value="NC_008009.1"/>
</dbReference>
<evidence type="ECO:0000256" key="3">
    <source>
        <dbReference type="ARBA" id="ARBA00022553"/>
    </source>
</evidence>
<evidence type="ECO:0000313" key="13">
    <source>
        <dbReference type="EMBL" id="ABF41400.1"/>
    </source>
</evidence>
<dbReference type="InterPro" id="IPR001789">
    <property type="entry name" value="Sig_transdc_resp-reg_receiver"/>
</dbReference>
<dbReference type="AlphaFoldDB" id="Q1IP00"/>
<dbReference type="Pfam" id="PF00512">
    <property type="entry name" value="HisKA"/>
    <property type="match status" value="2"/>
</dbReference>
<comment type="catalytic activity">
    <reaction evidence="1">
        <text>ATP + protein L-histidine = ADP + protein N-phospho-L-histidine.</text>
        <dbReference type="EC" id="2.7.13.3"/>
    </reaction>
</comment>
<dbReference type="Gene3D" id="3.30.565.10">
    <property type="entry name" value="Histidine kinase-like ATPase, C-terminal domain"/>
    <property type="match status" value="2"/>
</dbReference>
<dbReference type="GO" id="GO:0005524">
    <property type="term" value="F:ATP binding"/>
    <property type="evidence" value="ECO:0007669"/>
    <property type="project" value="UniProtKB-KW"/>
</dbReference>
<dbReference type="Gene3D" id="3.30.450.20">
    <property type="entry name" value="PAS domain"/>
    <property type="match status" value="2"/>
</dbReference>
<dbReference type="EMBL" id="CP000360">
    <property type="protein sequence ID" value="ABF41400.1"/>
    <property type="molecule type" value="Genomic_DNA"/>
</dbReference>
<feature type="domain" description="PAC" evidence="12">
    <location>
        <begin position="853"/>
        <end position="905"/>
    </location>
</feature>
<dbReference type="InterPro" id="IPR004358">
    <property type="entry name" value="Sig_transdc_His_kin-like_C"/>
</dbReference>
<dbReference type="InterPro" id="IPR001610">
    <property type="entry name" value="PAC"/>
</dbReference>
<evidence type="ECO:0000256" key="2">
    <source>
        <dbReference type="ARBA" id="ARBA00012438"/>
    </source>
</evidence>
<dbReference type="InterPro" id="IPR035965">
    <property type="entry name" value="PAS-like_dom_sf"/>
</dbReference>
<dbReference type="PROSITE" id="PS50113">
    <property type="entry name" value="PAC"/>
    <property type="match status" value="1"/>
</dbReference>
<evidence type="ECO:0000256" key="7">
    <source>
        <dbReference type="ARBA" id="ARBA00022840"/>
    </source>
</evidence>
<keyword evidence="5" id="KW-0547">Nucleotide-binding</keyword>
<dbReference type="InterPro" id="IPR005467">
    <property type="entry name" value="His_kinase_dom"/>
</dbReference>
<dbReference type="SMART" id="SM00388">
    <property type="entry name" value="HisKA"/>
    <property type="match status" value="2"/>
</dbReference>
<dbReference type="SMART" id="SM00387">
    <property type="entry name" value="HATPase_c"/>
    <property type="match status" value="2"/>
</dbReference>
<dbReference type="EnsemblBacteria" id="ABF41400">
    <property type="protein sequence ID" value="ABF41400"/>
    <property type="gene ID" value="Acid345_2399"/>
</dbReference>
<proteinExistence type="predicted"/>
<dbReference type="FunFam" id="1.10.287.130:FF:000045">
    <property type="entry name" value="Two-component system sensor histidine kinase/response regulator"/>
    <property type="match status" value="1"/>
</dbReference>
<name>Q1IP00_KORVE</name>
<dbReference type="Pfam" id="PF08447">
    <property type="entry name" value="PAS_3"/>
    <property type="match status" value="1"/>
</dbReference>
<dbReference type="Pfam" id="PF02518">
    <property type="entry name" value="HATPase_c"/>
    <property type="match status" value="2"/>
</dbReference>
<dbReference type="InterPro" id="IPR036097">
    <property type="entry name" value="HisK_dim/P_sf"/>
</dbReference>
<evidence type="ECO:0000256" key="1">
    <source>
        <dbReference type="ARBA" id="ARBA00000085"/>
    </source>
</evidence>
<feature type="domain" description="Response regulatory" evidence="11">
    <location>
        <begin position="651"/>
        <end position="766"/>
    </location>
</feature>
<dbReference type="CDD" id="cd17574">
    <property type="entry name" value="REC_OmpR"/>
    <property type="match status" value="1"/>
</dbReference>
<keyword evidence="8" id="KW-0902">Two-component regulatory system</keyword>
<dbReference type="SUPFAM" id="SSF55781">
    <property type="entry name" value="GAF domain-like"/>
    <property type="match status" value="1"/>
</dbReference>
<dbReference type="EC" id="2.7.13.3" evidence="2"/>
<dbReference type="Proteomes" id="UP000002432">
    <property type="component" value="Chromosome"/>
</dbReference>
<dbReference type="STRING" id="204669.Acid345_2399"/>
<dbReference type="SUPFAM" id="SSF55785">
    <property type="entry name" value="PYP-like sensor domain (PAS domain)"/>
    <property type="match status" value="1"/>
</dbReference>
<gene>
    <name evidence="13" type="ordered locus">Acid345_2399</name>
</gene>
<dbReference type="PROSITE" id="PS50110">
    <property type="entry name" value="RESPONSE_REGULATORY"/>
    <property type="match status" value="1"/>
</dbReference>
<dbReference type="eggNOG" id="COG3706">
    <property type="taxonomic scope" value="Bacteria"/>
</dbReference>
<dbReference type="InterPro" id="IPR000700">
    <property type="entry name" value="PAS-assoc_C"/>
</dbReference>
<dbReference type="PROSITE" id="PS50109">
    <property type="entry name" value="HIS_KIN"/>
    <property type="match status" value="2"/>
</dbReference>
<evidence type="ECO:0000313" key="14">
    <source>
        <dbReference type="Proteomes" id="UP000002432"/>
    </source>
</evidence>
<evidence type="ECO:0000259" key="10">
    <source>
        <dbReference type="PROSITE" id="PS50109"/>
    </source>
</evidence>
<dbReference type="PRINTS" id="PR00344">
    <property type="entry name" value="BCTRLSENSOR"/>
</dbReference>
<dbReference type="SUPFAM" id="SSF55874">
    <property type="entry name" value="ATPase domain of HSP90 chaperone/DNA topoisomerase II/histidine kinase"/>
    <property type="match status" value="2"/>
</dbReference>
<dbReference type="HOGENOM" id="CLU_000445_82_0_0"/>
<dbReference type="CDD" id="cd00082">
    <property type="entry name" value="HisKA"/>
    <property type="match status" value="2"/>
</dbReference>
<dbReference type="InterPro" id="IPR013655">
    <property type="entry name" value="PAS_fold_3"/>
</dbReference>
<dbReference type="eggNOG" id="COG4191">
    <property type="taxonomic scope" value="Bacteria"/>
</dbReference>
<dbReference type="KEGG" id="aba:Acid345_2399"/>
<dbReference type="InterPro" id="IPR036890">
    <property type="entry name" value="HATPase_C_sf"/>
</dbReference>
<dbReference type="Gene3D" id="3.40.50.2300">
    <property type="match status" value="1"/>
</dbReference>
<dbReference type="Gene3D" id="3.30.450.40">
    <property type="match status" value="1"/>
</dbReference>
<keyword evidence="6 13" id="KW-0418">Kinase</keyword>
<protein>
    <recommendedName>
        <fullName evidence="2">histidine kinase</fullName>
        <ecNumber evidence="2">2.7.13.3</ecNumber>
    </recommendedName>
</protein>
<keyword evidence="3 9" id="KW-0597">Phosphoprotein</keyword>
<dbReference type="InterPro" id="IPR003661">
    <property type="entry name" value="HisK_dim/P_dom"/>
</dbReference>
<feature type="domain" description="Histidine kinase" evidence="10">
    <location>
        <begin position="374"/>
        <end position="592"/>
    </location>
</feature>
<dbReference type="Gene3D" id="1.10.287.130">
    <property type="match status" value="2"/>
</dbReference>
<accession>Q1IP00</accession>
<dbReference type="SUPFAM" id="SSF47384">
    <property type="entry name" value="Homodimeric domain of signal transducing histidine kinase"/>
    <property type="match status" value="2"/>
</dbReference>
<evidence type="ECO:0000256" key="5">
    <source>
        <dbReference type="ARBA" id="ARBA00022741"/>
    </source>
</evidence>
<dbReference type="CDD" id="cd16922">
    <property type="entry name" value="HATPase_EvgS-ArcB-TorS-like"/>
    <property type="match status" value="1"/>
</dbReference>
<dbReference type="Pfam" id="PF00072">
    <property type="entry name" value="Response_reg"/>
    <property type="match status" value="1"/>
</dbReference>